<sequence length="180" mass="19028">MAYYLILVAVQVCVITSAAKTDVPIDGNVAIQLSGEPNPLYMTLDADGKTDGQLPVSFPSNFSPMEIDGDIKANFPGQKGQTDVKVEGKLLAPGTAYQPMTANGGDAFDGVIYVLLPGAKKPTKMVLDAELTGNLPATLPLTLDKTSFSGDLDVDIPNQPKPVDIDLKGDLRPEILSNLI</sequence>
<dbReference type="Proteomes" id="UP000298663">
    <property type="component" value="Unassembled WGS sequence"/>
</dbReference>
<gene>
    <name evidence="2" type="ORF">L596_020964</name>
</gene>
<evidence type="ECO:0000313" key="3">
    <source>
        <dbReference type="Proteomes" id="UP000298663"/>
    </source>
</evidence>
<reference evidence="2 3" key="1">
    <citation type="journal article" date="2015" name="Genome Biol.">
        <title>Comparative genomics of Steinernema reveals deeply conserved gene regulatory networks.</title>
        <authorList>
            <person name="Dillman A.R."/>
            <person name="Macchietto M."/>
            <person name="Porter C.F."/>
            <person name="Rogers A."/>
            <person name="Williams B."/>
            <person name="Antoshechkin I."/>
            <person name="Lee M.M."/>
            <person name="Goodwin Z."/>
            <person name="Lu X."/>
            <person name="Lewis E.E."/>
            <person name="Goodrich-Blair H."/>
            <person name="Stock S.P."/>
            <person name="Adams B.J."/>
            <person name="Sternberg P.W."/>
            <person name="Mortazavi A."/>
        </authorList>
    </citation>
    <scope>NUCLEOTIDE SEQUENCE [LARGE SCALE GENOMIC DNA]</scope>
    <source>
        <strain evidence="2 3">ALL</strain>
    </source>
</reference>
<feature type="signal peptide" evidence="1">
    <location>
        <begin position="1"/>
        <end position="18"/>
    </location>
</feature>
<dbReference type="EMBL" id="AZBU02000006">
    <property type="protein sequence ID" value="TKR73679.1"/>
    <property type="molecule type" value="Genomic_DNA"/>
</dbReference>
<protein>
    <submittedName>
        <fullName evidence="2">Uncharacterized protein</fullName>
    </submittedName>
</protein>
<keyword evidence="3" id="KW-1185">Reference proteome</keyword>
<reference evidence="2 3" key="2">
    <citation type="journal article" date="2019" name="G3 (Bethesda)">
        <title>Hybrid Assembly of the Genome of the Entomopathogenic Nematode Steinernema carpocapsae Identifies the X-Chromosome.</title>
        <authorList>
            <person name="Serra L."/>
            <person name="Macchietto M."/>
            <person name="Macias-Munoz A."/>
            <person name="McGill C.J."/>
            <person name="Rodriguez I.M."/>
            <person name="Rodriguez B."/>
            <person name="Murad R."/>
            <person name="Mortazavi A."/>
        </authorList>
    </citation>
    <scope>NUCLEOTIDE SEQUENCE [LARGE SCALE GENOMIC DNA]</scope>
    <source>
        <strain evidence="2 3">ALL</strain>
    </source>
</reference>
<keyword evidence="1" id="KW-0732">Signal</keyword>
<proteinExistence type="predicted"/>
<name>A0A4U5MV33_STECR</name>
<comment type="caution">
    <text evidence="2">The sequence shown here is derived from an EMBL/GenBank/DDBJ whole genome shotgun (WGS) entry which is preliminary data.</text>
</comment>
<dbReference type="AlphaFoldDB" id="A0A4U5MV33"/>
<accession>A0A4U5MV33</accession>
<evidence type="ECO:0000313" key="2">
    <source>
        <dbReference type="EMBL" id="TKR73679.1"/>
    </source>
</evidence>
<organism evidence="2 3">
    <name type="scientific">Steinernema carpocapsae</name>
    <name type="common">Entomopathogenic nematode</name>
    <dbReference type="NCBI Taxonomy" id="34508"/>
    <lineage>
        <taxon>Eukaryota</taxon>
        <taxon>Metazoa</taxon>
        <taxon>Ecdysozoa</taxon>
        <taxon>Nematoda</taxon>
        <taxon>Chromadorea</taxon>
        <taxon>Rhabditida</taxon>
        <taxon>Tylenchina</taxon>
        <taxon>Panagrolaimomorpha</taxon>
        <taxon>Strongyloidoidea</taxon>
        <taxon>Steinernematidae</taxon>
        <taxon>Steinernema</taxon>
    </lineage>
</organism>
<feature type="chain" id="PRO_5020628527" evidence="1">
    <location>
        <begin position="19"/>
        <end position="180"/>
    </location>
</feature>
<evidence type="ECO:0000256" key="1">
    <source>
        <dbReference type="SAM" id="SignalP"/>
    </source>
</evidence>